<sequence length="672" mass="77295">MISMRSQSSFSENDINRGLPLAPQSEGTSEEVPQKISQDRQLSATDDDDDDGQSPDQNDHSNSNIDVSVCAGGSFRRSDSIIEHAEKGSENHSASNHAIETSSNILLMVERIAYLEDRVRQLKRKSRENGSSSDDEPDAQSNEREAVVDSRSDGLILELNRKLEEDIEEEKQYDKFKEKAVKIRNRKRRRRKFVIDVVEDKGDYVTPTQSLGAIQECPVPGRIRISSRLIINTLNEFFNLALREPCIMIHPFKVLVDNEETIRRHLEVLQSTFNESQPPWRRASEPPRPRPDHSIPKHAVDDKRSLGKCSSDNVQSAEKSSSRALIERENVNHFLCLLELMDHDLKSEIAVVRAIKDGSARTIIFSHLWHLFPPGEIIYCPNISTEQQPQAYKVLYWFFLEELDVRYAGKGFPFHIDCMYLDFDGKHFRPVQFEFSIAAFTGDVEITCLQVYPLRFLQESLKKRIHTELFTRGRTFFQLAKKEATHMEYFGLTLDPKDKEELAVLGRKIRIRSKEKADNAVFEGSQGRPRMKETQLFGLGFYSTTDIRKVVEVIEDKEPDPSYFNDTLYYRERSDRLVNVSVVLKPLAYEMDSKDLTHDDIILLPGNVYAYVLRYRKFCKCDVNLIKDVNLSKNGFDELVLPVRTWELIKSLVDTHTRGPRPVDKKAEDASA</sequence>
<dbReference type="PANTHER" id="PTHR46411:SF2">
    <property type="entry name" value="AAA+ ATPASE DOMAIN-CONTAINING PROTEIN"/>
    <property type="match status" value="1"/>
</dbReference>
<feature type="domain" description="DUF7025" evidence="2">
    <location>
        <begin position="357"/>
        <end position="457"/>
    </location>
</feature>
<dbReference type="InterPro" id="IPR054289">
    <property type="entry name" value="DUF7025"/>
</dbReference>
<feature type="region of interest" description="Disordered" evidence="1">
    <location>
        <begin position="123"/>
        <end position="151"/>
    </location>
</feature>
<feature type="compositionally biased region" description="Basic and acidic residues" evidence="1">
    <location>
        <begin position="141"/>
        <end position="151"/>
    </location>
</feature>
<evidence type="ECO:0000259" key="2">
    <source>
        <dbReference type="Pfam" id="PF22942"/>
    </source>
</evidence>
<accession>A0A8E2JJ59</accession>
<evidence type="ECO:0000313" key="4">
    <source>
        <dbReference type="Proteomes" id="UP000250266"/>
    </source>
</evidence>
<name>A0A8E2JJ59_9PEZI</name>
<feature type="compositionally biased region" description="Basic and acidic residues" evidence="1">
    <location>
        <begin position="282"/>
        <end position="305"/>
    </location>
</feature>
<evidence type="ECO:0000256" key="1">
    <source>
        <dbReference type="SAM" id="MobiDB-lite"/>
    </source>
</evidence>
<dbReference type="PANTHER" id="PTHR46411">
    <property type="entry name" value="FAMILY ATPASE, PUTATIVE-RELATED"/>
    <property type="match status" value="1"/>
</dbReference>
<dbReference type="Pfam" id="PF22942">
    <property type="entry name" value="DUF7025"/>
    <property type="match status" value="1"/>
</dbReference>
<organism evidence="3 4">
    <name type="scientific">Lepidopterella palustris CBS 459.81</name>
    <dbReference type="NCBI Taxonomy" id="1314670"/>
    <lineage>
        <taxon>Eukaryota</taxon>
        <taxon>Fungi</taxon>
        <taxon>Dikarya</taxon>
        <taxon>Ascomycota</taxon>
        <taxon>Pezizomycotina</taxon>
        <taxon>Dothideomycetes</taxon>
        <taxon>Pleosporomycetidae</taxon>
        <taxon>Mytilinidiales</taxon>
        <taxon>Argynnaceae</taxon>
        <taxon>Lepidopterella</taxon>
    </lineage>
</organism>
<dbReference type="Proteomes" id="UP000250266">
    <property type="component" value="Unassembled WGS sequence"/>
</dbReference>
<dbReference type="AlphaFoldDB" id="A0A8E2JJ59"/>
<evidence type="ECO:0000313" key="3">
    <source>
        <dbReference type="EMBL" id="OCK84605.1"/>
    </source>
</evidence>
<reference evidence="3 4" key="1">
    <citation type="journal article" date="2016" name="Nat. Commun.">
        <title>Ectomycorrhizal ecology is imprinted in the genome of the dominant symbiotic fungus Cenococcum geophilum.</title>
        <authorList>
            <consortium name="DOE Joint Genome Institute"/>
            <person name="Peter M."/>
            <person name="Kohler A."/>
            <person name="Ohm R.A."/>
            <person name="Kuo A."/>
            <person name="Krutzmann J."/>
            <person name="Morin E."/>
            <person name="Arend M."/>
            <person name="Barry K.W."/>
            <person name="Binder M."/>
            <person name="Choi C."/>
            <person name="Clum A."/>
            <person name="Copeland A."/>
            <person name="Grisel N."/>
            <person name="Haridas S."/>
            <person name="Kipfer T."/>
            <person name="LaButti K."/>
            <person name="Lindquist E."/>
            <person name="Lipzen A."/>
            <person name="Maire R."/>
            <person name="Meier B."/>
            <person name="Mihaltcheva S."/>
            <person name="Molinier V."/>
            <person name="Murat C."/>
            <person name="Poggeler S."/>
            <person name="Quandt C.A."/>
            <person name="Sperisen C."/>
            <person name="Tritt A."/>
            <person name="Tisserant E."/>
            <person name="Crous P.W."/>
            <person name="Henrissat B."/>
            <person name="Nehls U."/>
            <person name="Egli S."/>
            <person name="Spatafora J.W."/>
            <person name="Grigoriev I.V."/>
            <person name="Martin F.M."/>
        </authorList>
    </citation>
    <scope>NUCLEOTIDE SEQUENCE [LARGE SCALE GENOMIC DNA]</scope>
    <source>
        <strain evidence="3 4">CBS 459.81</strain>
    </source>
</reference>
<feature type="compositionally biased region" description="Polar residues" evidence="1">
    <location>
        <begin position="1"/>
        <end position="13"/>
    </location>
</feature>
<protein>
    <recommendedName>
        <fullName evidence="2">DUF7025 domain-containing protein</fullName>
    </recommendedName>
</protein>
<proteinExistence type="predicted"/>
<feature type="region of interest" description="Disordered" evidence="1">
    <location>
        <begin position="1"/>
        <end position="70"/>
    </location>
</feature>
<dbReference type="EMBL" id="KV744834">
    <property type="protein sequence ID" value="OCK84605.1"/>
    <property type="molecule type" value="Genomic_DNA"/>
</dbReference>
<keyword evidence="4" id="KW-1185">Reference proteome</keyword>
<gene>
    <name evidence="3" type="ORF">K432DRAFT_389408</name>
</gene>
<feature type="region of interest" description="Disordered" evidence="1">
    <location>
        <begin position="277"/>
        <end position="316"/>
    </location>
</feature>
<dbReference type="OrthoDB" id="10042665at2759"/>